<reference evidence="6" key="1">
    <citation type="submission" date="2023-07" db="EMBL/GenBank/DDBJ databases">
        <title>Description of three actinobacteria isolated from air of manufacturing shop in a pharmaceutical factory.</title>
        <authorList>
            <person name="Zhang D.-F."/>
        </authorList>
    </citation>
    <scope>NUCLEOTIDE SEQUENCE [LARGE SCALE GENOMIC DNA]</scope>
    <source>
        <strain evidence="6">CCTCC AB 207010</strain>
    </source>
</reference>
<keyword evidence="6" id="KW-1185">Reference proteome</keyword>
<dbReference type="PIRSF" id="PIRSF015582">
    <property type="entry name" value="Cit_lyase_B"/>
    <property type="match status" value="1"/>
</dbReference>
<evidence type="ECO:0000313" key="6">
    <source>
        <dbReference type="Proteomes" id="UP001260872"/>
    </source>
</evidence>
<dbReference type="GO" id="GO:0016829">
    <property type="term" value="F:lyase activity"/>
    <property type="evidence" value="ECO:0007669"/>
    <property type="project" value="UniProtKB-KW"/>
</dbReference>
<evidence type="ECO:0000256" key="1">
    <source>
        <dbReference type="ARBA" id="ARBA00001946"/>
    </source>
</evidence>
<dbReference type="EMBL" id="JAVKGT010000010">
    <property type="protein sequence ID" value="MDR5711530.1"/>
    <property type="molecule type" value="Genomic_DNA"/>
</dbReference>
<keyword evidence="2" id="KW-0479">Metal-binding</keyword>
<evidence type="ECO:0000256" key="3">
    <source>
        <dbReference type="ARBA" id="ARBA00022842"/>
    </source>
</evidence>
<dbReference type="PANTHER" id="PTHR32308">
    <property type="entry name" value="LYASE BETA SUBUNIT, PUTATIVE (AFU_ORTHOLOGUE AFUA_4G13030)-RELATED"/>
    <property type="match status" value="1"/>
</dbReference>
<feature type="domain" description="HpcH/HpaI aldolase/citrate lyase" evidence="4">
    <location>
        <begin position="10"/>
        <end position="221"/>
    </location>
</feature>
<dbReference type="Gene3D" id="3.20.20.60">
    <property type="entry name" value="Phosphoenolpyruvate-binding domains"/>
    <property type="match status" value="1"/>
</dbReference>
<comment type="caution">
    <text evidence="5">The sequence shown here is derived from an EMBL/GenBank/DDBJ whole genome shotgun (WGS) entry which is preliminary data.</text>
</comment>
<accession>A0ABU1FS83</accession>
<dbReference type="Proteomes" id="UP001260872">
    <property type="component" value="Unassembled WGS sequence"/>
</dbReference>
<dbReference type="InterPro" id="IPR015813">
    <property type="entry name" value="Pyrv/PenolPyrv_kinase-like_dom"/>
</dbReference>
<name>A0ABU1FS83_9MICC</name>
<dbReference type="PANTHER" id="PTHR32308:SF10">
    <property type="entry name" value="CITRATE LYASE SUBUNIT BETA"/>
    <property type="match status" value="1"/>
</dbReference>
<organism evidence="5 6">
    <name type="scientific">Nesterenkonia flava</name>
    <dbReference type="NCBI Taxonomy" id="469799"/>
    <lineage>
        <taxon>Bacteria</taxon>
        <taxon>Bacillati</taxon>
        <taxon>Actinomycetota</taxon>
        <taxon>Actinomycetes</taxon>
        <taxon>Micrococcales</taxon>
        <taxon>Micrococcaceae</taxon>
        <taxon>Nesterenkonia</taxon>
    </lineage>
</organism>
<dbReference type="SUPFAM" id="SSF51621">
    <property type="entry name" value="Phosphoenolpyruvate/pyruvate domain"/>
    <property type="match status" value="1"/>
</dbReference>
<dbReference type="InterPro" id="IPR005000">
    <property type="entry name" value="Aldolase/citrate-lyase_domain"/>
</dbReference>
<sequence>MSFLDLGPALLFCPADRPDRFEKAAARADAVILDLEDAVTPESKDQARENLVHALNWQEPGLQLERTLVRINTAVSGHQEADLEALAGTEVRFVVVPKCDSPEQLDAVAQALPEAQLIPQIETPAGVLAAQALAAHGSVAALFWGTEDLIAGLGGTSARGPGGAFRHVIRHARAHLLLAAGAHGVAAIDTIYPAIQDTTGLAQEASDAAAEGFIAKACIHPQQVETVRAAYAPEPSHVEWAKALLVEFASAASITPEEARTAEASMVGAFSFRAEMIDAPVIIQAQRILQRHSATLSPEAA</sequence>
<proteinExistence type="predicted"/>
<keyword evidence="3" id="KW-0460">Magnesium</keyword>
<protein>
    <submittedName>
        <fullName evidence="5">CoA ester lyase</fullName>
    </submittedName>
</protein>
<evidence type="ECO:0000256" key="2">
    <source>
        <dbReference type="ARBA" id="ARBA00022723"/>
    </source>
</evidence>
<dbReference type="Pfam" id="PF03328">
    <property type="entry name" value="HpcH_HpaI"/>
    <property type="match status" value="1"/>
</dbReference>
<gene>
    <name evidence="5" type="ORF">RH857_05200</name>
</gene>
<dbReference type="InterPro" id="IPR011206">
    <property type="entry name" value="Citrate_lyase_beta/mcl1/mcl2"/>
</dbReference>
<evidence type="ECO:0000259" key="4">
    <source>
        <dbReference type="Pfam" id="PF03328"/>
    </source>
</evidence>
<comment type="cofactor">
    <cofactor evidence="1">
        <name>Mg(2+)</name>
        <dbReference type="ChEBI" id="CHEBI:18420"/>
    </cofactor>
</comment>
<dbReference type="InterPro" id="IPR040442">
    <property type="entry name" value="Pyrv_kinase-like_dom_sf"/>
</dbReference>
<keyword evidence="5" id="KW-0456">Lyase</keyword>
<dbReference type="RefSeq" id="WP_310536913.1">
    <property type="nucleotide sequence ID" value="NZ_BAAAOC010000020.1"/>
</dbReference>
<evidence type="ECO:0000313" key="5">
    <source>
        <dbReference type="EMBL" id="MDR5711530.1"/>
    </source>
</evidence>